<dbReference type="InterPro" id="IPR013783">
    <property type="entry name" value="Ig-like_fold"/>
</dbReference>
<dbReference type="SMART" id="SM00060">
    <property type="entry name" value="FN3"/>
    <property type="match status" value="6"/>
</dbReference>
<dbReference type="CDD" id="cd00063">
    <property type="entry name" value="FN3"/>
    <property type="match status" value="1"/>
</dbReference>
<keyword evidence="6" id="KW-0732">Signal</keyword>
<evidence type="ECO:0000259" key="7">
    <source>
        <dbReference type="PROSITE" id="PS50853"/>
    </source>
</evidence>
<organism evidence="8 9">
    <name type="scientific">Actinoplanes sichuanensis</name>
    <dbReference type="NCBI Taxonomy" id="512349"/>
    <lineage>
        <taxon>Bacteria</taxon>
        <taxon>Bacillati</taxon>
        <taxon>Actinomycetota</taxon>
        <taxon>Actinomycetes</taxon>
        <taxon>Micromonosporales</taxon>
        <taxon>Micromonosporaceae</taxon>
        <taxon>Actinoplanes</taxon>
    </lineage>
</organism>
<name>A0ABW4ARX8_9ACTN</name>
<keyword evidence="4" id="KW-0119">Carbohydrate metabolism</keyword>
<keyword evidence="3" id="KW-0326">Glycosidase</keyword>
<dbReference type="EMBL" id="JBHTMK010000068">
    <property type="protein sequence ID" value="MFD1373450.1"/>
    <property type="molecule type" value="Genomic_DNA"/>
</dbReference>
<feature type="domain" description="Fibronectin type-III" evidence="7">
    <location>
        <begin position="753"/>
        <end position="849"/>
    </location>
</feature>
<dbReference type="Gene3D" id="2.130.10.30">
    <property type="entry name" value="Regulator of chromosome condensation 1/beta-lactamase-inhibitor protein II"/>
    <property type="match status" value="2"/>
</dbReference>
<feature type="signal peptide" evidence="6">
    <location>
        <begin position="1"/>
        <end position="30"/>
    </location>
</feature>
<protein>
    <submittedName>
        <fullName evidence="8">Fibronectin type III domain-containing protein</fullName>
    </submittedName>
</protein>
<evidence type="ECO:0000313" key="9">
    <source>
        <dbReference type="Proteomes" id="UP001597183"/>
    </source>
</evidence>
<dbReference type="InterPro" id="IPR009091">
    <property type="entry name" value="RCC1/BLIP-II"/>
</dbReference>
<gene>
    <name evidence="8" type="ORF">ACFQ5G_49670</name>
</gene>
<dbReference type="InterPro" id="IPR051553">
    <property type="entry name" value="Ran_GTPase-activating"/>
</dbReference>
<evidence type="ECO:0000256" key="6">
    <source>
        <dbReference type="SAM" id="SignalP"/>
    </source>
</evidence>
<dbReference type="Pfam" id="PF13540">
    <property type="entry name" value="RCC1_2"/>
    <property type="match status" value="2"/>
</dbReference>
<keyword evidence="3" id="KW-0378">Hydrolase</keyword>
<dbReference type="Proteomes" id="UP001597183">
    <property type="component" value="Unassembled WGS sequence"/>
</dbReference>
<dbReference type="PROSITE" id="PS50012">
    <property type="entry name" value="RCC1_3"/>
    <property type="match status" value="6"/>
</dbReference>
<dbReference type="InterPro" id="IPR058923">
    <property type="entry name" value="RCC1-like_dom"/>
</dbReference>
<feature type="chain" id="PRO_5047030271" evidence="6">
    <location>
        <begin position="31"/>
        <end position="1136"/>
    </location>
</feature>
<evidence type="ECO:0000256" key="2">
    <source>
        <dbReference type="ARBA" id="ARBA00022737"/>
    </source>
</evidence>
<dbReference type="RefSeq" id="WP_317795330.1">
    <property type="nucleotide sequence ID" value="NZ_AP028461.1"/>
</dbReference>
<feature type="region of interest" description="Disordered" evidence="5">
    <location>
        <begin position="644"/>
        <end position="673"/>
    </location>
</feature>
<dbReference type="Pfam" id="PF17957">
    <property type="entry name" value="Big_7"/>
    <property type="match status" value="1"/>
</dbReference>
<feature type="compositionally biased region" description="Pro residues" evidence="5">
    <location>
        <begin position="845"/>
        <end position="855"/>
    </location>
</feature>
<evidence type="ECO:0000256" key="5">
    <source>
        <dbReference type="SAM" id="MobiDB-lite"/>
    </source>
</evidence>
<dbReference type="PANTHER" id="PTHR45982">
    <property type="entry name" value="REGULATOR OF CHROMOSOME CONDENSATION"/>
    <property type="match status" value="1"/>
</dbReference>
<feature type="region of interest" description="Disordered" evidence="5">
    <location>
        <begin position="828"/>
        <end position="858"/>
    </location>
</feature>
<dbReference type="PANTHER" id="PTHR45982:SF1">
    <property type="entry name" value="REGULATOR OF CHROMOSOME CONDENSATION"/>
    <property type="match status" value="1"/>
</dbReference>
<feature type="region of interest" description="Disordered" evidence="5">
    <location>
        <begin position="992"/>
        <end position="1018"/>
    </location>
</feature>
<sequence>MLRKTLSMVGALATLATVMLTTAGVAPALAQPPGGPGTQVTAGTYHTCARDGDGRAYCWGDAGAGQTGSESDSGLQLTPAIVATGVPFTQLAAGGYHTCGLAGDGTAYCWGAGAGVSPVAVTAAVPFTQLAAGSSHTCGLGSDGKAYCWGANGQGQLGDGSTSNRSTPVAVDTATTFTQLTAGGFHTCGLAGDGTAHCWGQNVDGRLGDGSTTNRPAPVAVDAAVTFTRLTAGGYHTCGLGSDAKAYCWGNDDQSQLGDDDTTSRPTPVEVAGGAVPGGVTFTQLAAGATFTCGLGSDAQAYCWGFSHAGQVGDGGTTDQPRSVSTPVAVVAGAIPIGVTLTQLSAGSGHVCAVGSDAGIYCWGYGTAGQLGDGGGINQSSPVAVSTLALPPTGVTAVPGGGQVVVSWSAPANLGSGTLTGYTATASPGGQTCVTAGATTCTITGLTNGSAYTVTVTATTTVGTSAASSPSSPVTPSVGPQPPIGVTAVPGGGQVVVSWSAPADLGSGTLTGYTATASPGGRTCLTAGATMCTIAGLTNGTAYTVTVTATTTVGTSAASSPSSPVTPSVGPQSPTGVTAVPGGGQVVVSWSAPTNLGSGTLTGYTATASPGGRTCQAAGATTCTITGLTNGTAYTVAVTATTTVGTSAPSSPSSPVTPSVGPQPPTGVTADPGDRQVVASWTAPADTGSGTLTGYTATASPGGQTCVTVGATTCTIAGLTNGTAYTVTAIATTTVGTSAASSPSAPVTPSAGPKTPIGVTVTAGDRSITVAWDPAEPGTDTPIKYTATATPSGKTCTISSSSIHGGICTIHGLINGTAYTVTLTATNKAGTSPPTEPSKPVTPVDSPPTGRPQPPVVTATQPQNETIAVSWNPGSPGTGTLLGYTATATATRDPCTSTTTPCISTATRPQTATDHTTASAEPTACTTTDSQTCTITGLINGTSYQITVTTHTTTGDSEADSTGPEVITTPDNGILVRGTHFTTTVEATDPAGIGRSYLTGPDGQGRPDSYTTADVPTGKDGNRTVTWIVLDKLGNQTTARRTVTVDNTAPTVAFRKAPANGARVAKPTKITATANDRNGIARVELMVNGRRIAADTRPGYTFTLNPTRYGKKFSVTIRAYDRAGNVRQTSRRNYHR</sequence>
<evidence type="ECO:0000256" key="1">
    <source>
        <dbReference type="ARBA" id="ARBA00022658"/>
    </source>
</evidence>
<keyword evidence="2" id="KW-0677">Repeat</keyword>
<feature type="domain" description="Fibronectin type-III" evidence="7">
    <location>
        <begin position="391"/>
        <end position="478"/>
    </location>
</feature>
<dbReference type="SUPFAM" id="SSF50985">
    <property type="entry name" value="RCC1/BLIP-II"/>
    <property type="match status" value="1"/>
</dbReference>
<accession>A0ABW4ARX8</accession>
<keyword evidence="4" id="KW-0624">Polysaccharide degradation</keyword>
<dbReference type="PRINTS" id="PR00633">
    <property type="entry name" value="RCCNDNSATION"/>
</dbReference>
<keyword evidence="1" id="KW-0344">Guanine-nucleotide releasing factor</keyword>
<dbReference type="InterPro" id="IPR003961">
    <property type="entry name" value="FN3_dom"/>
</dbReference>
<feature type="domain" description="Fibronectin type-III" evidence="7">
    <location>
        <begin position="570"/>
        <end position="660"/>
    </location>
</feature>
<proteinExistence type="predicted"/>
<feature type="compositionally biased region" description="Low complexity" evidence="5">
    <location>
        <begin position="644"/>
        <end position="660"/>
    </location>
</feature>
<evidence type="ECO:0000256" key="3">
    <source>
        <dbReference type="ARBA" id="ARBA00023295"/>
    </source>
</evidence>
<dbReference type="SUPFAM" id="SSF49265">
    <property type="entry name" value="Fibronectin type III"/>
    <property type="match status" value="4"/>
</dbReference>
<dbReference type="PROSITE" id="PS50853">
    <property type="entry name" value="FN3"/>
    <property type="match status" value="6"/>
</dbReference>
<feature type="domain" description="Fibronectin type-III" evidence="7">
    <location>
        <begin position="851"/>
        <end position="972"/>
    </location>
</feature>
<reference evidence="9" key="1">
    <citation type="journal article" date="2019" name="Int. J. Syst. Evol. Microbiol.">
        <title>The Global Catalogue of Microorganisms (GCM) 10K type strain sequencing project: providing services to taxonomists for standard genome sequencing and annotation.</title>
        <authorList>
            <consortium name="The Broad Institute Genomics Platform"/>
            <consortium name="The Broad Institute Genome Sequencing Center for Infectious Disease"/>
            <person name="Wu L."/>
            <person name="Ma J."/>
        </authorList>
    </citation>
    <scope>NUCLEOTIDE SEQUENCE [LARGE SCALE GENOMIC DNA]</scope>
    <source>
        <strain evidence="9">CCM 7526</strain>
    </source>
</reference>
<dbReference type="InterPro" id="IPR036116">
    <property type="entry name" value="FN3_sf"/>
</dbReference>
<keyword evidence="9" id="KW-1185">Reference proteome</keyword>
<dbReference type="Gene3D" id="2.60.40.10">
    <property type="entry name" value="Immunoglobulins"/>
    <property type="match status" value="7"/>
</dbReference>
<evidence type="ECO:0000313" key="8">
    <source>
        <dbReference type="EMBL" id="MFD1373450.1"/>
    </source>
</evidence>
<feature type="domain" description="Fibronectin type-III" evidence="7">
    <location>
        <begin position="479"/>
        <end position="569"/>
    </location>
</feature>
<feature type="domain" description="Fibronectin type-III" evidence="7">
    <location>
        <begin position="661"/>
        <end position="751"/>
    </location>
</feature>
<dbReference type="Pfam" id="PF25390">
    <property type="entry name" value="WD40_RLD"/>
    <property type="match status" value="1"/>
</dbReference>
<dbReference type="InterPro" id="IPR000408">
    <property type="entry name" value="Reg_chr_condens"/>
</dbReference>
<dbReference type="Pfam" id="PF00041">
    <property type="entry name" value="fn3"/>
    <property type="match status" value="5"/>
</dbReference>
<evidence type="ECO:0000256" key="4">
    <source>
        <dbReference type="ARBA" id="ARBA00023326"/>
    </source>
</evidence>
<comment type="caution">
    <text evidence="8">The sequence shown here is derived from an EMBL/GenBank/DDBJ whole genome shotgun (WGS) entry which is preliminary data.</text>
</comment>